<evidence type="ECO:0000313" key="6">
    <source>
        <dbReference type="EMBL" id="SEW17723.1"/>
    </source>
</evidence>
<evidence type="ECO:0000256" key="4">
    <source>
        <dbReference type="ARBA" id="ARBA00031226"/>
    </source>
</evidence>
<dbReference type="InterPro" id="IPR011067">
    <property type="entry name" value="Plasmid_toxin/cell-grow_inhib"/>
</dbReference>
<proteinExistence type="inferred from homology"/>
<dbReference type="SUPFAM" id="SSF50118">
    <property type="entry name" value="Cell growth inhibitor/plasmid maintenance toxic component"/>
    <property type="match status" value="1"/>
</dbReference>
<dbReference type="Pfam" id="PF02452">
    <property type="entry name" value="PemK_toxin"/>
    <property type="match status" value="1"/>
</dbReference>
<evidence type="ECO:0000256" key="1">
    <source>
        <dbReference type="ARBA" id="ARBA00007521"/>
    </source>
</evidence>
<dbReference type="RefSeq" id="WP_180366287.1">
    <property type="nucleotide sequence ID" value="NZ_FOIT01000007.1"/>
</dbReference>
<dbReference type="AlphaFoldDB" id="A0A662Z598"/>
<dbReference type="GO" id="GO:0003677">
    <property type="term" value="F:DNA binding"/>
    <property type="evidence" value="ECO:0007669"/>
    <property type="project" value="InterPro"/>
</dbReference>
<dbReference type="Gene3D" id="2.30.30.110">
    <property type="match status" value="1"/>
</dbReference>
<reference evidence="6 7" key="1">
    <citation type="submission" date="2016-10" db="EMBL/GenBank/DDBJ databases">
        <authorList>
            <person name="Varghese N."/>
            <person name="Submissions S."/>
        </authorList>
    </citation>
    <scope>NUCLEOTIDE SEQUENCE [LARGE SCALE GENOMIC DNA]</scope>
    <source>
        <strain evidence="6 7">IBRC-M10081</strain>
    </source>
</reference>
<protein>
    <recommendedName>
        <fullName evidence="2">Endoribonuclease MazF</fullName>
    </recommendedName>
    <alternativeName>
        <fullName evidence="4">Toxin MazF</fullName>
    </alternativeName>
    <alternativeName>
        <fullName evidence="5">mRNA interferase MazF</fullName>
    </alternativeName>
</protein>
<organism evidence="6 7">
    <name type="scientific">Aliicoccus persicus</name>
    <dbReference type="NCBI Taxonomy" id="930138"/>
    <lineage>
        <taxon>Bacteria</taxon>
        <taxon>Bacillati</taxon>
        <taxon>Bacillota</taxon>
        <taxon>Bacilli</taxon>
        <taxon>Bacillales</taxon>
        <taxon>Staphylococcaceae</taxon>
        <taxon>Aliicoccus</taxon>
    </lineage>
</organism>
<sequence>MNQKDVITVEAYNKESNRFNKTDYIVISRDEYNRVTKQCLACRIVYTDESQPFLVPIEVSGLRRNGKTNTLNIHMMKQYNPDATHSVVGKISDKEFMKIAQGVTLNFNFPL</sequence>
<dbReference type="Proteomes" id="UP000243605">
    <property type="component" value="Unassembled WGS sequence"/>
</dbReference>
<evidence type="ECO:0000313" key="7">
    <source>
        <dbReference type="Proteomes" id="UP000243605"/>
    </source>
</evidence>
<accession>A0A662Z598</accession>
<evidence type="ECO:0000256" key="3">
    <source>
        <dbReference type="ARBA" id="ARBA00022649"/>
    </source>
</evidence>
<keyword evidence="3" id="KW-1277">Toxin-antitoxin system</keyword>
<dbReference type="EMBL" id="FOIT01000007">
    <property type="protein sequence ID" value="SEW17723.1"/>
    <property type="molecule type" value="Genomic_DNA"/>
</dbReference>
<evidence type="ECO:0000256" key="2">
    <source>
        <dbReference type="ARBA" id="ARBA00019638"/>
    </source>
</evidence>
<dbReference type="InterPro" id="IPR003477">
    <property type="entry name" value="PemK-like"/>
</dbReference>
<comment type="similarity">
    <text evidence="1">Belongs to the PemK/MazF family.</text>
</comment>
<keyword evidence="7" id="KW-1185">Reference proteome</keyword>
<name>A0A662Z598_9STAP</name>
<evidence type="ECO:0000256" key="5">
    <source>
        <dbReference type="ARBA" id="ARBA00032054"/>
    </source>
</evidence>
<gene>
    <name evidence="6" type="ORF">SAMN05192557_1965</name>
</gene>